<comment type="caution">
    <text evidence="1">The sequence shown here is derived from an EMBL/GenBank/DDBJ whole genome shotgun (WGS) entry which is preliminary data.</text>
</comment>
<evidence type="ECO:0000313" key="2">
    <source>
        <dbReference type="Proteomes" id="UP000318995"/>
    </source>
</evidence>
<accession>A0A5C5VYR6</accession>
<gene>
    <name evidence="1" type="ORF">Pla111_22070</name>
</gene>
<sequence>MTNETPTNAECLGYLLVHEEPEGTLVGGYLLVCLRGRPIEFHCTEPVRATRAQQILFGPTLRSYLVAEVIGQTLLGAASRKPAVLLVEEPAALPLASSGETQAVLLANVPREELPDALENYLGGDLAEPFERIREAIAETRRLAVESTNRDAA</sequence>
<protein>
    <submittedName>
        <fullName evidence="1">Uncharacterized protein</fullName>
    </submittedName>
</protein>
<proteinExistence type="predicted"/>
<dbReference type="AlphaFoldDB" id="A0A5C5VYR6"/>
<keyword evidence="2" id="KW-1185">Reference proteome</keyword>
<name>A0A5C5VYR6_9BACT</name>
<organism evidence="1 2">
    <name type="scientific">Botrimarina hoheduenensis</name>
    <dbReference type="NCBI Taxonomy" id="2528000"/>
    <lineage>
        <taxon>Bacteria</taxon>
        <taxon>Pseudomonadati</taxon>
        <taxon>Planctomycetota</taxon>
        <taxon>Planctomycetia</taxon>
        <taxon>Pirellulales</taxon>
        <taxon>Lacipirellulaceae</taxon>
        <taxon>Botrimarina</taxon>
    </lineage>
</organism>
<dbReference type="Proteomes" id="UP000318995">
    <property type="component" value="Unassembled WGS sequence"/>
</dbReference>
<reference evidence="1 2" key="1">
    <citation type="submission" date="2019-02" db="EMBL/GenBank/DDBJ databases">
        <title>Deep-cultivation of Planctomycetes and their phenomic and genomic characterization uncovers novel biology.</title>
        <authorList>
            <person name="Wiegand S."/>
            <person name="Jogler M."/>
            <person name="Boedeker C."/>
            <person name="Pinto D."/>
            <person name="Vollmers J."/>
            <person name="Rivas-Marin E."/>
            <person name="Kohn T."/>
            <person name="Peeters S.H."/>
            <person name="Heuer A."/>
            <person name="Rast P."/>
            <person name="Oberbeckmann S."/>
            <person name="Bunk B."/>
            <person name="Jeske O."/>
            <person name="Meyerdierks A."/>
            <person name="Storesund J.E."/>
            <person name="Kallscheuer N."/>
            <person name="Luecker S."/>
            <person name="Lage O.M."/>
            <person name="Pohl T."/>
            <person name="Merkel B.J."/>
            <person name="Hornburger P."/>
            <person name="Mueller R.-W."/>
            <person name="Bruemmer F."/>
            <person name="Labrenz M."/>
            <person name="Spormann A.M."/>
            <person name="Op Den Camp H."/>
            <person name="Overmann J."/>
            <person name="Amann R."/>
            <person name="Jetten M.S.M."/>
            <person name="Mascher T."/>
            <person name="Medema M.H."/>
            <person name="Devos D.P."/>
            <person name="Kaster A.-K."/>
            <person name="Ovreas L."/>
            <person name="Rohde M."/>
            <person name="Galperin M.Y."/>
            <person name="Jogler C."/>
        </authorList>
    </citation>
    <scope>NUCLEOTIDE SEQUENCE [LARGE SCALE GENOMIC DNA]</scope>
    <source>
        <strain evidence="1 2">Pla111</strain>
    </source>
</reference>
<dbReference type="EMBL" id="SJPH01000004">
    <property type="protein sequence ID" value="TWT43257.1"/>
    <property type="molecule type" value="Genomic_DNA"/>
</dbReference>
<dbReference type="RefSeq" id="WP_197524951.1">
    <property type="nucleotide sequence ID" value="NZ_SJPH01000004.1"/>
</dbReference>
<evidence type="ECO:0000313" key="1">
    <source>
        <dbReference type="EMBL" id="TWT43257.1"/>
    </source>
</evidence>